<accession>A0ABD5YV12</accession>
<evidence type="ECO:0000256" key="1">
    <source>
        <dbReference type="SAM" id="MobiDB-lite"/>
    </source>
</evidence>
<keyword evidence="4" id="KW-0378">Hydrolase</keyword>
<protein>
    <submittedName>
        <fullName evidence="4">HNH endonuclease</fullName>
    </submittedName>
</protein>
<dbReference type="AlphaFoldDB" id="A0ABD5YV12"/>
<dbReference type="InterPro" id="IPR003615">
    <property type="entry name" value="HNH_nuc"/>
</dbReference>
<feature type="domain" description="HNH nuclease" evidence="2">
    <location>
        <begin position="470"/>
        <end position="526"/>
    </location>
</feature>
<dbReference type="InterPro" id="IPR058821">
    <property type="entry name" value="Double_WHD-containing_halo"/>
</dbReference>
<keyword evidence="5" id="KW-1185">Reference proteome</keyword>
<dbReference type="GeneID" id="76202677"/>
<proteinExistence type="predicted"/>
<evidence type="ECO:0000313" key="5">
    <source>
        <dbReference type="Proteomes" id="UP001596417"/>
    </source>
</evidence>
<dbReference type="RefSeq" id="WP_264556786.1">
    <property type="nucleotide sequence ID" value="NZ_CP109982.1"/>
</dbReference>
<evidence type="ECO:0000259" key="2">
    <source>
        <dbReference type="Pfam" id="PF13391"/>
    </source>
</evidence>
<gene>
    <name evidence="4" type="ORF">ACFQL7_27065</name>
</gene>
<dbReference type="GO" id="GO:0004519">
    <property type="term" value="F:endonuclease activity"/>
    <property type="evidence" value="ECO:0007669"/>
    <property type="project" value="UniProtKB-KW"/>
</dbReference>
<dbReference type="Pfam" id="PF25947">
    <property type="entry name" value="WHD_halo_double"/>
    <property type="match status" value="1"/>
</dbReference>
<feature type="domain" description="ScoMcrA-like SRA" evidence="3">
    <location>
        <begin position="278"/>
        <end position="405"/>
    </location>
</feature>
<dbReference type="EMBL" id="JBHTAX010000006">
    <property type="protein sequence ID" value="MFC7193074.1"/>
    <property type="molecule type" value="Genomic_DNA"/>
</dbReference>
<evidence type="ECO:0000313" key="4">
    <source>
        <dbReference type="EMBL" id="MFC7193074.1"/>
    </source>
</evidence>
<dbReference type="InterPro" id="IPR058712">
    <property type="entry name" value="SRA_ScoMcrA"/>
</dbReference>
<organism evidence="4 5">
    <name type="scientific">Halocatena marina</name>
    <dbReference type="NCBI Taxonomy" id="2934937"/>
    <lineage>
        <taxon>Archaea</taxon>
        <taxon>Methanobacteriati</taxon>
        <taxon>Methanobacteriota</taxon>
        <taxon>Stenosarchaea group</taxon>
        <taxon>Halobacteria</taxon>
        <taxon>Halobacteriales</taxon>
        <taxon>Natronomonadaceae</taxon>
        <taxon>Halocatena</taxon>
    </lineage>
</organism>
<keyword evidence="4" id="KW-0540">Nuclease</keyword>
<dbReference type="Pfam" id="PF26348">
    <property type="entry name" value="SRA_ScoMcrA"/>
    <property type="match status" value="1"/>
</dbReference>
<comment type="caution">
    <text evidence="4">The sequence shown here is derived from an EMBL/GenBank/DDBJ whole genome shotgun (WGS) entry which is preliminary data.</text>
</comment>
<keyword evidence="4" id="KW-0255">Endonuclease</keyword>
<feature type="region of interest" description="Disordered" evidence="1">
    <location>
        <begin position="406"/>
        <end position="448"/>
    </location>
</feature>
<name>A0ABD5YV12_9EURY</name>
<evidence type="ECO:0000259" key="3">
    <source>
        <dbReference type="Pfam" id="PF26348"/>
    </source>
</evidence>
<dbReference type="CDD" id="cd00085">
    <property type="entry name" value="HNHc"/>
    <property type="match status" value="1"/>
</dbReference>
<sequence length="569" mass="64679">MTTDRFYGGVSDRLRNLRAMLEYVRAEHPSRDQLCEWVISNTKANSRDAVNHHLPFLDGIELIELSNQRCSVAEYGQKWLQNQDSETIFEALASGVVGFNTILEALHDGSMTDEDIMDLLVAEFEDINMESSGVAARHREWLQVLGYVERSDRINCLTEKGRELATKRSAETDHGTAKERVSKLRSHLLQSEFACIPAGKQDLTNDIYPAVKAAYSNLCDDSYRCNEAHRSGRDQPEWKHAVRDIQQRVADKKWGRVRRLDERGKWFYLPRFTPEDVLRRGDLHDQFGGQRQRGISPCRDIPLILLFTYFAETDEGYKDTIDNDGTVVYTGEGSEGKMAFNHGNKAIRDHCDDHRELHLFETLSNGQVRYIGQYECSDWFWEELPDSTGAMRDAIRFRLTPVDAFAPLDSDSSESDGSISTPDSVRDTGIDDIDLPDGSETTERRATTRNDVVRNDGLIRKLKILHDNTCQVCGDRRLKGPNDGFSHAHHLMPLGEPHNGPDIPQNILVVCPNHHDDFENGMLTIDPQTLEVNHFYEDSVNGRTIETDGDHEIGAQYIAYHNQVRVTDG</sequence>
<dbReference type="Pfam" id="PF13391">
    <property type="entry name" value="HNH_2"/>
    <property type="match status" value="1"/>
</dbReference>
<reference evidence="4 5" key="1">
    <citation type="journal article" date="2019" name="Int. J. Syst. Evol. Microbiol.">
        <title>The Global Catalogue of Microorganisms (GCM) 10K type strain sequencing project: providing services to taxonomists for standard genome sequencing and annotation.</title>
        <authorList>
            <consortium name="The Broad Institute Genomics Platform"/>
            <consortium name="The Broad Institute Genome Sequencing Center for Infectious Disease"/>
            <person name="Wu L."/>
            <person name="Ma J."/>
        </authorList>
    </citation>
    <scope>NUCLEOTIDE SEQUENCE [LARGE SCALE GENOMIC DNA]</scope>
    <source>
        <strain evidence="4 5">RDMS1</strain>
    </source>
</reference>
<dbReference type="Proteomes" id="UP001596417">
    <property type="component" value="Unassembled WGS sequence"/>
</dbReference>